<dbReference type="PROSITE" id="PS51688">
    <property type="entry name" value="ICA"/>
    <property type="match status" value="1"/>
</dbReference>
<keyword evidence="2" id="KW-0732">Signal</keyword>
<dbReference type="InterPro" id="IPR030392">
    <property type="entry name" value="S74_ICA"/>
</dbReference>
<evidence type="ECO:0000256" key="1">
    <source>
        <dbReference type="SAM" id="Coils"/>
    </source>
</evidence>
<evidence type="ECO:0000256" key="2">
    <source>
        <dbReference type="SAM" id="SignalP"/>
    </source>
</evidence>
<evidence type="ECO:0000259" key="3">
    <source>
        <dbReference type="PROSITE" id="PS51688"/>
    </source>
</evidence>
<comment type="caution">
    <text evidence="4">The sequence shown here is derived from an EMBL/GenBank/DDBJ whole genome shotgun (WGS) entry which is preliminary data.</text>
</comment>
<dbReference type="RefSeq" id="WP_023570805.1">
    <property type="nucleotide sequence ID" value="NZ_AVBI01000016.1"/>
</dbReference>
<dbReference type="STRING" id="1341154.FCR2A7T_16780"/>
<evidence type="ECO:0000313" key="4">
    <source>
        <dbReference type="EMBL" id="TWI14602.1"/>
    </source>
</evidence>
<feature type="signal peptide" evidence="2">
    <location>
        <begin position="1"/>
        <end position="21"/>
    </location>
</feature>
<keyword evidence="1" id="KW-0175">Coiled coil</keyword>
<dbReference type="Pfam" id="PF13884">
    <property type="entry name" value="Peptidase_S74"/>
    <property type="match status" value="1"/>
</dbReference>
<dbReference type="AlphaFoldDB" id="V6RYJ5"/>
<feature type="domain" description="Peptidase S74" evidence="3">
    <location>
        <begin position="317"/>
        <end position="432"/>
    </location>
</feature>
<protein>
    <submittedName>
        <fullName evidence="4">Endosialidase-like protein</fullName>
    </submittedName>
</protein>
<reference evidence="4 5" key="1">
    <citation type="journal article" date="2015" name="Stand. Genomic Sci.">
        <title>Genomic Encyclopedia of Bacterial and Archaeal Type Strains, Phase III: the genomes of soil and plant-associated and newly described type strains.</title>
        <authorList>
            <person name="Whitman W.B."/>
            <person name="Woyke T."/>
            <person name="Klenk H.P."/>
            <person name="Zhou Y."/>
            <person name="Lilburn T.G."/>
            <person name="Beck B.J."/>
            <person name="De Vos P."/>
            <person name="Vandamme P."/>
            <person name="Eisen J.A."/>
            <person name="Garrity G."/>
            <person name="Hugenholtz P."/>
            <person name="Kyrpides N.C."/>
        </authorList>
    </citation>
    <scope>NUCLEOTIDE SEQUENCE [LARGE SCALE GENOMIC DNA]</scope>
    <source>
        <strain evidence="4 5">CGMCC 1.7270</strain>
    </source>
</reference>
<dbReference type="OrthoDB" id="1247310at2"/>
<dbReference type="InterPro" id="IPR036388">
    <property type="entry name" value="WH-like_DNA-bd_sf"/>
</dbReference>
<dbReference type="Gene3D" id="1.10.10.10">
    <property type="entry name" value="Winged helix-like DNA-binding domain superfamily/Winged helix DNA-binding domain"/>
    <property type="match status" value="1"/>
</dbReference>
<proteinExistence type="predicted"/>
<gene>
    <name evidence="4" type="ORF">IP98_00565</name>
</gene>
<sequence length="440" mass="48046">MKTNWLKLAITSLFFTTIGHAQVGVGTTTPRGSFEVNSTTQGMVLPSVALTSKAVAAPVTNPAGGALAVNTLVYNTATAGVAPNNVVPGYYYWNGSQWIQFSTGNNSDWSLTGNAGTTAGTNFLGTTDAQDMRFKTNSTDRFNISNASGQLQSYYAGAAGIPAYSWSGDTNTGIYQPGGDMLAVSTNATERFRISNTESVVNEPSNDHDFRVESDGNTHALWVDASENLTRFGTNIATSDYDNGAVYGGVTVSYVADFDKGTADGTAIGIGSVEYLLDGLSETFINNDFSPNAAITYDLGWTNAWDDVYADDFWNVSDARLKTNIKNLNYGLNEIMKLRPVSYIWKKGMFGKTFVPESERALNLGFLAQEVQKTMPELVQTEDWKPESEKNPDVYVKKQRDFMAVNYVEMVPVLVKAMQEQQELINELKKEIEALKNAKK</sequence>
<feature type="chain" id="PRO_5030178643" evidence="2">
    <location>
        <begin position="22"/>
        <end position="440"/>
    </location>
</feature>
<dbReference type="EMBL" id="VLKQ01000002">
    <property type="protein sequence ID" value="TWI14602.1"/>
    <property type="molecule type" value="Genomic_DNA"/>
</dbReference>
<name>V6RYJ5_9FLAO</name>
<dbReference type="Proteomes" id="UP000319848">
    <property type="component" value="Unassembled WGS sequence"/>
</dbReference>
<evidence type="ECO:0000313" key="5">
    <source>
        <dbReference type="Proteomes" id="UP000319848"/>
    </source>
</evidence>
<organism evidence="4 5">
    <name type="scientific">Flavobacterium cauense R2A-7</name>
    <dbReference type="NCBI Taxonomy" id="1341154"/>
    <lineage>
        <taxon>Bacteria</taxon>
        <taxon>Pseudomonadati</taxon>
        <taxon>Bacteroidota</taxon>
        <taxon>Flavobacteriia</taxon>
        <taxon>Flavobacteriales</taxon>
        <taxon>Flavobacteriaceae</taxon>
        <taxon>Flavobacterium</taxon>
    </lineage>
</organism>
<keyword evidence="5" id="KW-1185">Reference proteome</keyword>
<accession>V6RYJ5</accession>
<feature type="coiled-coil region" evidence="1">
    <location>
        <begin position="411"/>
        <end position="438"/>
    </location>
</feature>